<organism evidence="2 3">
    <name type="scientific">Caenorhabditis nigoni</name>
    <dbReference type="NCBI Taxonomy" id="1611254"/>
    <lineage>
        <taxon>Eukaryota</taxon>
        <taxon>Metazoa</taxon>
        <taxon>Ecdysozoa</taxon>
        <taxon>Nematoda</taxon>
        <taxon>Chromadorea</taxon>
        <taxon>Rhabditida</taxon>
        <taxon>Rhabditina</taxon>
        <taxon>Rhabditomorpha</taxon>
        <taxon>Rhabditoidea</taxon>
        <taxon>Rhabditidae</taxon>
        <taxon>Peloderinae</taxon>
        <taxon>Caenorhabditis</taxon>
    </lineage>
</organism>
<feature type="region of interest" description="Disordered" evidence="1">
    <location>
        <begin position="1"/>
        <end position="44"/>
    </location>
</feature>
<dbReference type="EMBL" id="PDUG01000005">
    <property type="protein sequence ID" value="PIC25359.1"/>
    <property type="molecule type" value="Genomic_DNA"/>
</dbReference>
<evidence type="ECO:0000313" key="3">
    <source>
        <dbReference type="Proteomes" id="UP000230233"/>
    </source>
</evidence>
<evidence type="ECO:0000313" key="2">
    <source>
        <dbReference type="EMBL" id="PIC25359.1"/>
    </source>
</evidence>
<proteinExistence type="predicted"/>
<name>A0A2G5TDP7_9PELO</name>
<dbReference type="Proteomes" id="UP000230233">
    <property type="component" value="Chromosome V"/>
</dbReference>
<reference evidence="3" key="1">
    <citation type="submission" date="2017-10" db="EMBL/GenBank/DDBJ databases">
        <title>Rapid genome shrinkage in a self-fertile nematode reveals novel sperm competition proteins.</title>
        <authorList>
            <person name="Yin D."/>
            <person name="Schwarz E.M."/>
            <person name="Thomas C.G."/>
            <person name="Felde R.L."/>
            <person name="Korf I.F."/>
            <person name="Cutter A.D."/>
            <person name="Schartner C.M."/>
            <person name="Ralston E.J."/>
            <person name="Meyer B.J."/>
            <person name="Haag E.S."/>
        </authorList>
    </citation>
    <scope>NUCLEOTIDE SEQUENCE [LARGE SCALE GENOMIC DNA]</scope>
    <source>
        <strain evidence="3">JU1422</strain>
    </source>
</reference>
<protein>
    <submittedName>
        <fullName evidence="2">Uncharacterized protein</fullName>
    </submittedName>
</protein>
<accession>A0A2G5TDP7</accession>
<sequence>MASRDKGRDYKRERIEGKNQFSPPPGEGSSDWSQEPGAWASGSSGAGALELWSSEAGALELELWSWSSGAGALELWSWSSGAGALELELWSWSSGAGALELELWSWSSGAGALELELWSWKSGALQEEPDQEQEEICVVHEVQDNGEKVKIPATPTMVKTTQTMMQTIYTGTHST</sequence>
<gene>
    <name evidence="2" type="primary">Cnig_chr_V.g18320</name>
    <name evidence="2" type="ORF">B9Z55_018320</name>
</gene>
<dbReference type="PANTHER" id="PTHR36497">
    <property type="entry name" value="PROTEIN CBG17883"/>
    <property type="match status" value="1"/>
</dbReference>
<evidence type="ECO:0000256" key="1">
    <source>
        <dbReference type="SAM" id="MobiDB-lite"/>
    </source>
</evidence>
<comment type="caution">
    <text evidence="2">The sequence shown here is derived from an EMBL/GenBank/DDBJ whole genome shotgun (WGS) entry which is preliminary data.</text>
</comment>
<dbReference type="AlphaFoldDB" id="A0A2G5TDP7"/>
<feature type="compositionally biased region" description="Basic and acidic residues" evidence="1">
    <location>
        <begin position="1"/>
        <end position="17"/>
    </location>
</feature>
<dbReference type="PANTHER" id="PTHR36497:SF1">
    <property type="entry name" value="PROTEIN CBG17883"/>
    <property type="match status" value="1"/>
</dbReference>
<keyword evidence="3" id="KW-1185">Reference proteome</keyword>